<proteinExistence type="inferred from homology"/>
<keyword evidence="3" id="KW-0238">DNA-binding</keyword>
<keyword evidence="2" id="KW-0805">Transcription regulation</keyword>
<evidence type="ECO:0000256" key="1">
    <source>
        <dbReference type="ARBA" id="ARBA00009437"/>
    </source>
</evidence>
<dbReference type="FunFam" id="3.40.190.290:FF:000001">
    <property type="entry name" value="Transcriptional regulator, LysR family"/>
    <property type="match status" value="1"/>
</dbReference>
<dbReference type="FunFam" id="1.10.10.10:FF:000001">
    <property type="entry name" value="LysR family transcriptional regulator"/>
    <property type="match status" value="1"/>
</dbReference>
<evidence type="ECO:0000313" key="7">
    <source>
        <dbReference type="Proteomes" id="UP000249633"/>
    </source>
</evidence>
<keyword evidence="4" id="KW-0804">Transcription</keyword>
<protein>
    <submittedName>
        <fullName evidence="6">LysR family transcriptional regulator</fullName>
    </submittedName>
</protein>
<dbReference type="GO" id="GO:0003677">
    <property type="term" value="F:DNA binding"/>
    <property type="evidence" value="ECO:0007669"/>
    <property type="project" value="UniProtKB-KW"/>
</dbReference>
<organism evidence="6 7">
    <name type="scientific">Roseateles depolymerans</name>
    <dbReference type="NCBI Taxonomy" id="76731"/>
    <lineage>
        <taxon>Bacteria</taxon>
        <taxon>Pseudomonadati</taxon>
        <taxon>Pseudomonadota</taxon>
        <taxon>Betaproteobacteria</taxon>
        <taxon>Burkholderiales</taxon>
        <taxon>Sphaerotilaceae</taxon>
        <taxon>Roseateles</taxon>
    </lineage>
</organism>
<reference evidence="6 7" key="1">
    <citation type="submission" date="2017-08" db="EMBL/GenBank/DDBJ databases">
        <title>Infants hospitalized years apart are colonized by the same room-sourced microbial strains.</title>
        <authorList>
            <person name="Brooks B."/>
            <person name="Olm M.R."/>
            <person name="Firek B.A."/>
            <person name="Baker R."/>
            <person name="Thomas B.C."/>
            <person name="Morowitz M.J."/>
            <person name="Banfield J.F."/>
        </authorList>
    </citation>
    <scope>NUCLEOTIDE SEQUENCE [LARGE SCALE GENOMIC DNA]</scope>
    <source>
        <strain evidence="6">S2_012_000_R2_81</strain>
    </source>
</reference>
<evidence type="ECO:0000256" key="2">
    <source>
        <dbReference type="ARBA" id="ARBA00023015"/>
    </source>
</evidence>
<dbReference type="Gene3D" id="3.40.190.290">
    <property type="match status" value="1"/>
</dbReference>
<dbReference type="GO" id="GO:0003700">
    <property type="term" value="F:DNA-binding transcription factor activity"/>
    <property type="evidence" value="ECO:0007669"/>
    <property type="project" value="InterPro"/>
</dbReference>
<dbReference type="InterPro" id="IPR036390">
    <property type="entry name" value="WH_DNA-bd_sf"/>
</dbReference>
<dbReference type="Proteomes" id="UP000249633">
    <property type="component" value="Unassembled WGS sequence"/>
</dbReference>
<dbReference type="AlphaFoldDB" id="A0A2W5DEM6"/>
<dbReference type="Pfam" id="PF03466">
    <property type="entry name" value="LysR_substrate"/>
    <property type="match status" value="1"/>
</dbReference>
<dbReference type="InterPro" id="IPR036388">
    <property type="entry name" value="WH-like_DNA-bd_sf"/>
</dbReference>
<feature type="domain" description="HTH lysR-type" evidence="5">
    <location>
        <begin position="1"/>
        <end position="58"/>
    </location>
</feature>
<dbReference type="Gene3D" id="1.10.10.10">
    <property type="entry name" value="Winged helix-like DNA-binding domain superfamily/Winged helix DNA-binding domain"/>
    <property type="match status" value="1"/>
</dbReference>
<dbReference type="Pfam" id="PF00126">
    <property type="entry name" value="HTH_1"/>
    <property type="match status" value="1"/>
</dbReference>
<dbReference type="InterPro" id="IPR000847">
    <property type="entry name" value="LysR_HTH_N"/>
</dbReference>
<evidence type="ECO:0000259" key="5">
    <source>
        <dbReference type="PROSITE" id="PS50931"/>
    </source>
</evidence>
<evidence type="ECO:0000256" key="4">
    <source>
        <dbReference type="ARBA" id="ARBA00023163"/>
    </source>
</evidence>
<evidence type="ECO:0000313" key="6">
    <source>
        <dbReference type="EMBL" id="PZP28224.1"/>
    </source>
</evidence>
<dbReference type="CDD" id="cd08422">
    <property type="entry name" value="PBP2_CrgA_like"/>
    <property type="match status" value="1"/>
</dbReference>
<dbReference type="PROSITE" id="PS50931">
    <property type="entry name" value="HTH_LYSR"/>
    <property type="match status" value="1"/>
</dbReference>
<evidence type="ECO:0000256" key="3">
    <source>
        <dbReference type="ARBA" id="ARBA00023125"/>
    </source>
</evidence>
<gene>
    <name evidence="6" type="ORF">DI603_19965</name>
</gene>
<comment type="caution">
    <text evidence="6">The sequence shown here is derived from an EMBL/GenBank/DDBJ whole genome shotgun (WGS) entry which is preliminary data.</text>
</comment>
<dbReference type="SUPFAM" id="SSF46785">
    <property type="entry name" value="Winged helix' DNA-binding domain"/>
    <property type="match status" value="1"/>
</dbReference>
<dbReference type="InterPro" id="IPR005119">
    <property type="entry name" value="LysR_subst-bd"/>
</dbReference>
<dbReference type="PANTHER" id="PTHR30537:SF5">
    <property type="entry name" value="HTH-TYPE TRANSCRIPTIONAL ACTIVATOR TTDR-RELATED"/>
    <property type="match status" value="1"/>
</dbReference>
<dbReference type="EMBL" id="QFOD01000024">
    <property type="protein sequence ID" value="PZP28224.1"/>
    <property type="molecule type" value="Genomic_DNA"/>
</dbReference>
<name>A0A2W5DEM6_9BURK</name>
<comment type="similarity">
    <text evidence="1">Belongs to the LysR transcriptional regulatory family.</text>
</comment>
<sequence>MQLNQLQLFLTIVEKGGLSAAGRELGLAPATVSERLAALEADCGVSLLTRTTRSISLTDEGRTLVEGARRLLADAAELERQVRRGATTLSGPIRLSAPVDLGRVRLVPILDRFLEAHPEVSIDLNLTDGFVDLVGQGMDFAVRYGALADSSLKSKPVADSHRVVCAAPAYLARHGRPEHPDELSRHDCLVMRFGGAIDRIWHFRLDGRPHAVTVRGRRVANDGALVRQWCLQGLGLCMKSVWDVRADLDAGRLVEVLAPFATPPSPLQIVYPAALAQPQRVRRLIDTIAEQLPQEN</sequence>
<dbReference type="PANTHER" id="PTHR30537">
    <property type="entry name" value="HTH-TYPE TRANSCRIPTIONAL REGULATOR"/>
    <property type="match status" value="1"/>
</dbReference>
<dbReference type="InterPro" id="IPR058163">
    <property type="entry name" value="LysR-type_TF_proteobact-type"/>
</dbReference>
<dbReference type="SUPFAM" id="SSF53850">
    <property type="entry name" value="Periplasmic binding protein-like II"/>
    <property type="match status" value="1"/>
</dbReference>
<accession>A0A2W5DEM6</accession>